<name>A0A8J4DX93_9ACTN</name>
<dbReference type="Gene3D" id="2.30.30.40">
    <property type="entry name" value="SH3 Domains"/>
    <property type="match status" value="1"/>
</dbReference>
<keyword evidence="1" id="KW-0732">Signal</keyword>
<protein>
    <recommendedName>
        <fullName evidence="2">M23ase beta-sheet core domain-containing protein</fullName>
    </recommendedName>
</protein>
<keyword evidence="4" id="KW-1185">Reference proteome</keyword>
<dbReference type="InterPro" id="IPR011055">
    <property type="entry name" value="Dup_hybrid_motif"/>
</dbReference>
<organism evidence="3 4">
    <name type="scientific">Virgisporangium aliadipatigenens</name>
    <dbReference type="NCBI Taxonomy" id="741659"/>
    <lineage>
        <taxon>Bacteria</taxon>
        <taxon>Bacillati</taxon>
        <taxon>Actinomycetota</taxon>
        <taxon>Actinomycetes</taxon>
        <taxon>Micromonosporales</taxon>
        <taxon>Micromonosporaceae</taxon>
        <taxon>Virgisporangium</taxon>
    </lineage>
</organism>
<feature type="domain" description="M23ase beta-sheet core" evidence="2">
    <location>
        <begin position="138"/>
        <end position="248"/>
    </location>
</feature>
<feature type="signal peptide" evidence="1">
    <location>
        <begin position="1"/>
        <end position="20"/>
    </location>
</feature>
<dbReference type="Proteomes" id="UP000619260">
    <property type="component" value="Unassembled WGS sequence"/>
</dbReference>
<dbReference type="PANTHER" id="PTHR21666">
    <property type="entry name" value="PEPTIDASE-RELATED"/>
    <property type="match status" value="1"/>
</dbReference>
<sequence length="269" mass="28290">MGRSRLAAYLLAGALSTSFAVLPATSAGALSATVVTESTNLNVRTGPARWYPKVDSLTNGTALALDCQVDGETATGTVRTTNKWDRMRDGTYVSDAYVRRAGSLPECATTPGRPPGTWTHPLPGFAVQGGWRTPQRPNHQGVDLMSFKGTPIRAAAAGTVLEIVCNIQPGGSCDVDGTPKSKGCGWYVKIGHPGKIATLYCHMLRRPEMIKVGQKVKAGDVIGLIGTSGSSSFPHLHFEVHVNAPPTSPENAVDPLTFMASVGAPLPRA</sequence>
<evidence type="ECO:0000256" key="1">
    <source>
        <dbReference type="SAM" id="SignalP"/>
    </source>
</evidence>
<dbReference type="PANTHER" id="PTHR21666:SF270">
    <property type="entry name" value="MUREIN HYDROLASE ACTIVATOR ENVC"/>
    <property type="match status" value="1"/>
</dbReference>
<dbReference type="InterPro" id="IPR016047">
    <property type="entry name" value="M23ase_b-sheet_dom"/>
</dbReference>
<evidence type="ECO:0000313" key="4">
    <source>
        <dbReference type="Proteomes" id="UP000619260"/>
    </source>
</evidence>
<reference evidence="3" key="1">
    <citation type="submission" date="2021-01" db="EMBL/GenBank/DDBJ databases">
        <title>Whole genome shotgun sequence of Virgisporangium aliadipatigenens NBRC 105644.</title>
        <authorList>
            <person name="Komaki H."/>
            <person name="Tamura T."/>
        </authorList>
    </citation>
    <scope>NUCLEOTIDE SEQUENCE</scope>
    <source>
        <strain evidence="3">NBRC 105644</strain>
    </source>
</reference>
<gene>
    <name evidence="3" type="ORF">Val02_87530</name>
</gene>
<dbReference type="InterPro" id="IPR050570">
    <property type="entry name" value="Cell_wall_metabolism_enzyme"/>
</dbReference>
<dbReference type="SUPFAM" id="SSF51261">
    <property type="entry name" value="Duplicated hybrid motif"/>
    <property type="match status" value="1"/>
</dbReference>
<dbReference type="EMBL" id="BOPF01000056">
    <property type="protein sequence ID" value="GIJ51867.1"/>
    <property type="molecule type" value="Genomic_DNA"/>
</dbReference>
<comment type="caution">
    <text evidence="3">The sequence shown here is derived from an EMBL/GenBank/DDBJ whole genome shotgun (WGS) entry which is preliminary data.</text>
</comment>
<evidence type="ECO:0000313" key="3">
    <source>
        <dbReference type="EMBL" id="GIJ51867.1"/>
    </source>
</evidence>
<proteinExistence type="predicted"/>
<accession>A0A8J4DX93</accession>
<dbReference type="AlphaFoldDB" id="A0A8J4DX93"/>
<dbReference type="Gene3D" id="2.70.70.10">
    <property type="entry name" value="Glucose Permease (Domain IIA)"/>
    <property type="match status" value="1"/>
</dbReference>
<evidence type="ECO:0000259" key="2">
    <source>
        <dbReference type="Pfam" id="PF01551"/>
    </source>
</evidence>
<dbReference type="GO" id="GO:0004222">
    <property type="term" value="F:metalloendopeptidase activity"/>
    <property type="evidence" value="ECO:0007669"/>
    <property type="project" value="TreeGrafter"/>
</dbReference>
<feature type="chain" id="PRO_5039540864" description="M23ase beta-sheet core domain-containing protein" evidence="1">
    <location>
        <begin position="21"/>
        <end position="269"/>
    </location>
</feature>
<dbReference type="CDD" id="cd12797">
    <property type="entry name" value="M23_peptidase"/>
    <property type="match status" value="1"/>
</dbReference>
<dbReference type="RefSeq" id="WP_203905260.1">
    <property type="nucleotide sequence ID" value="NZ_BOPF01000056.1"/>
</dbReference>
<dbReference type="Pfam" id="PF01551">
    <property type="entry name" value="Peptidase_M23"/>
    <property type="match status" value="1"/>
</dbReference>